<dbReference type="Proteomes" id="UP000248168">
    <property type="component" value="Unassembled WGS sequence"/>
</dbReference>
<dbReference type="OrthoDB" id="9793097at2"/>
<dbReference type="AlphaFoldDB" id="A0A330L824"/>
<sequence>MQMVRLVFRSSLKEQVHALLHRCEVKAFTEVNESVGYGQTGLAEGLAFYPGMNSVFWLLSMTTIRPVWRRR</sequence>
<organism evidence="1 2">
    <name type="scientific">Nitrospira lenta</name>
    <dbReference type="NCBI Taxonomy" id="1436998"/>
    <lineage>
        <taxon>Bacteria</taxon>
        <taxon>Pseudomonadati</taxon>
        <taxon>Nitrospirota</taxon>
        <taxon>Nitrospiria</taxon>
        <taxon>Nitrospirales</taxon>
        <taxon>Nitrospiraceae</taxon>
        <taxon>Nitrospira</taxon>
    </lineage>
</organism>
<accession>A0A330L824</accession>
<gene>
    <name evidence="1" type="ORF">NITLEN_40329</name>
</gene>
<dbReference type="RefSeq" id="WP_121990076.1">
    <property type="nucleotide sequence ID" value="NZ_OUNR01000017.1"/>
</dbReference>
<protein>
    <recommendedName>
        <fullName evidence="3">Nitrogen regulatory protein P-II</fullName>
    </recommendedName>
</protein>
<evidence type="ECO:0008006" key="3">
    <source>
        <dbReference type="Google" id="ProtNLM"/>
    </source>
</evidence>
<dbReference type="EMBL" id="OUNR01000017">
    <property type="protein sequence ID" value="SPP65856.1"/>
    <property type="molecule type" value="Genomic_DNA"/>
</dbReference>
<keyword evidence="2" id="KW-1185">Reference proteome</keyword>
<evidence type="ECO:0000313" key="2">
    <source>
        <dbReference type="Proteomes" id="UP000248168"/>
    </source>
</evidence>
<reference evidence="2" key="1">
    <citation type="submission" date="2018-04" db="EMBL/GenBank/DDBJ databases">
        <authorList>
            <person name="Lucker S."/>
            <person name="Sakoula D."/>
        </authorList>
    </citation>
    <scope>NUCLEOTIDE SEQUENCE [LARGE SCALE GENOMIC DNA]</scope>
</reference>
<name>A0A330L824_9BACT</name>
<evidence type="ECO:0000313" key="1">
    <source>
        <dbReference type="EMBL" id="SPP65856.1"/>
    </source>
</evidence>
<dbReference type="InParanoid" id="A0A330L824"/>
<proteinExistence type="predicted"/>